<sequence>MQFGRALVTAEERECRINSWSCLYCATPRLVQRWTVECEDRLRDCFNCTLWDELCDHGDDINAITECITDYINFCCEIAVPSKMVRCFSNNKPWMNIEIKALLKEKKRAFLSKDKQALKEVQRRLRLSIRTAKARYKNRMEEQLSQQNVAGVWRSLKTISGFKTPPVQPVGDPQITYQDTNYRRSITAEERLSICLRFLATGDSYRTIAGSFRVGISTISMLIPDVVAAIWDCLVEEFMAVPGAEEWRSIAQDFETPLRLHSNFRRGTRESRN</sequence>
<evidence type="ECO:0000313" key="1">
    <source>
        <dbReference type="EMBL" id="CAL1571757.1"/>
    </source>
</evidence>
<name>A0AAV2J2S6_KNICA</name>
<dbReference type="Proteomes" id="UP001497482">
    <property type="component" value="Chromosome 10"/>
</dbReference>
<accession>A0AAV2J2S6</accession>
<dbReference type="PANTHER" id="PTHR47510:SF3">
    <property type="entry name" value="ENDO_EXONUCLEASE_PHOSPHATASE DOMAIN-CONTAINING PROTEIN"/>
    <property type="match status" value="1"/>
</dbReference>
<keyword evidence="2" id="KW-1185">Reference proteome</keyword>
<evidence type="ECO:0008006" key="3">
    <source>
        <dbReference type="Google" id="ProtNLM"/>
    </source>
</evidence>
<reference evidence="1 2" key="1">
    <citation type="submission" date="2024-04" db="EMBL/GenBank/DDBJ databases">
        <authorList>
            <person name="Waldvogel A.-M."/>
            <person name="Schoenle A."/>
        </authorList>
    </citation>
    <scope>NUCLEOTIDE SEQUENCE [LARGE SCALE GENOMIC DNA]</scope>
</reference>
<dbReference type="EMBL" id="OZ035832">
    <property type="protein sequence ID" value="CAL1571757.1"/>
    <property type="molecule type" value="Genomic_DNA"/>
</dbReference>
<protein>
    <recommendedName>
        <fullName evidence="3">Transposase Helix-turn-helix domain-containing protein</fullName>
    </recommendedName>
</protein>
<organism evidence="1 2">
    <name type="scientific">Knipowitschia caucasica</name>
    <name type="common">Caucasian dwarf goby</name>
    <name type="synonym">Pomatoschistus caucasicus</name>
    <dbReference type="NCBI Taxonomy" id="637954"/>
    <lineage>
        <taxon>Eukaryota</taxon>
        <taxon>Metazoa</taxon>
        <taxon>Chordata</taxon>
        <taxon>Craniata</taxon>
        <taxon>Vertebrata</taxon>
        <taxon>Euteleostomi</taxon>
        <taxon>Actinopterygii</taxon>
        <taxon>Neopterygii</taxon>
        <taxon>Teleostei</taxon>
        <taxon>Neoteleostei</taxon>
        <taxon>Acanthomorphata</taxon>
        <taxon>Gobiaria</taxon>
        <taxon>Gobiiformes</taxon>
        <taxon>Gobioidei</taxon>
        <taxon>Gobiidae</taxon>
        <taxon>Gobiinae</taxon>
        <taxon>Knipowitschia</taxon>
    </lineage>
</organism>
<gene>
    <name evidence="1" type="ORF">KC01_LOCUS3849</name>
</gene>
<dbReference type="AlphaFoldDB" id="A0AAV2J2S6"/>
<dbReference type="PANTHER" id="PTHR47510">
    <property type="entry name" value="REVERSE TRANSCRIPTASE DOMAIN-CONTAINING PROTEIN"/>
    <property type="match status" value="1"/>
</dbReference>
<proteinExistence type="predicted"/>
<evidence type="ECO:0000313" key="2">
    <source>
        <dbReference type="Proteomes" id="UP001497482"/>
    </source>
</evidence>